<dbReference type="SUPFAM" id="SSF111331">
    <property type="entry name" value="NAD kinase/diacylglycerol kinase-like"/>
    <property type="match status" value="1"/>
</dbReference>
<evidence type="ECO:0000256" key="6">
    <source>
        <dbReference type="ARBA" id="ARBA00022777"/>
    </source>
</evidence>
<dbReference type="PANTHER" id="PTHR11255">
    <property type="entry name" value="DIACYLGLYCEROL KINASE"/>
    <property type="match status" value="1"/>
</dbReference>
<keyword evidence="5" id="KW-0862">Zinc</keyword>
<dbReference type="SUPFAM" id="SSF54236">
    <property type="entry name" value="Ubiquitin-like"/>
    <property type="match status" value="2"/>
</dbReference>
<evidence type="ECO:0000256" key="3">
    <source>
        <dbReference type="ARBA" id="ARBA00022679"/>
    </source>
</evidence>
<feature type="compositionally biased region" description="Basic and acidic residues" evidence="10">
    <location>
        <begin position="32"/>
        <end position="58"/>
    </location>
</feature>
<feature type="domain" description="Ras-associating" evidence="12">
    <location>
        <begin position="123"/>
        <end position="205"/>
    </location>
</feature>
<gene>
    <name evidence="13" type="ORF">MAR_031993</name>
</gene>
<protein>
    <recommendedName>
        <fullName evidence="9">Diacylglycerol kinase</fullName>
        <shortName evidence="9">DAG kinase</shortName>
        <ecNumber evidence="9">2.7.1.107</ecNumber>
    </recommendedName>
</protein>
<dbReference type="Pfam" id="PF00788">
    <property type="entry name" value="RA"/>
    <property type="match status" value="2"/>
</dbReference>
<dbReference type="InterPro" id="IPR017438">
    <property type="entry name" value="ATP-NAD_kinase_N"/>
</dbReference>
<dbReference type="PANTHER" id="PTHR11255:SF54">
    <property type="entry name" value="DIACYLGLYCEROL KINASE THETA"/>
    <property type="match status" value="1"/>
</dbReference>
<dbReference type="EMBL" id="CP111021">
    <property type="protein sequence ID" value="WAR17399.1"/>
    <property type="molecule type" value="Genomic_DNA"/>
</dbReference>
<name>A0ABY7F7P7_MYAAR</name>
<keyword evidence="6 9" id="KW-0418">Kinase</keyword>
<dbReference type="Proteomes" id="UP001164746">
    <property type="component" value="Chromosome 10"/>
</dbReference>
<dbReference type="PROSITE" id="PS50146">
    <property type="entry name" value="DAGK"/>
    <property type="match status" value="1"/>
</dbReference>
<keyword evidence="7 9" id="KW-0067">ATP-binding</keyword>
<comment type="catalytic activity">
    <reaction evidence="9">
        <text>a 1,2-diacyl-sn-glycerol + ATP = a 1,2-diacyl-sn-glycero-3-phosphate + ADP + H(+)</text>
        <dbReference type="Rhea" id="RHEA:10272"/>
        <dbReference type="ChEBI" id="CHEBI:15378"/>
        <dbReference type="ChEBI" id="CHEBI:17815"/>
        <dbReference type="ChEBI" id="CHEBI:30616"/>
        <dbReference type="ChEBI" id="CHEBI:58608"/>
        <dbReference type="ChEBI" id="CHEBI:456216"/>
        <dbReference type="EC" id="2.7.1.107"/>
    </reaction>
</comment>
<feature type="region of interest" description="Disordered" evidence="10">
    <location>
        <begin position="597"/>
        <end position="626"/>
    </location>
</feature>
<dbReference type="Pfam" id="PF00609">
    <property type="entry name" value="DAGK_acc"/>
    <property type="match status" value="1"/>
</dbReference>
<feature type="domain" description="DAGKc" evidence="11">
    <location>
        <begin position="296"/>
        <end position="433"/>
    </location>
</feature>
<dbReference type="Pfam" id="PF00781">
    <property type="entry name" value="DAGK_cat"/>
    <property type="match status" value="1"/>
</dbReference>
<dbReference type="Gene3D" id="3.40.50.10330">
    <property type="entry name" value="Probable inorganic polyphosphate/atp-NAD kinase, domain 1"/>
    <property type="match status" value="1"/>
</dbReference>
<feature type="non-terminal residue" evidence="13">
    <location>
        <position position="626"/>
    </location>
</feature>
<sequence>MDSPYRGLQQKSIVIAKKARTISEDWSSSGDSRNDENDEKERRSPRERDTKDREKDTESEIIRVFDGNASMKRRLYRTISVPKNAPAQAILEAALKTFHISDDPKNYYVAEASEFGGVASGHKNITVTSDNTTEDIIRMALKKFGMEDPDTESGQFSLIEVLLDKGVSERTLENSDRPWEIIKNSRKESLHQNQMTRYYIQQREDPHGPSISLFVGNLPTGLSQRQYEKILLDIVSKQNKWVRFDVIYYEYGALVLDFSQAEKATRVFNILKDAVFDEKQLLVLLLPNIQPHMIPDNTSPLLVFVNVKSGGCQGLNLITAFRKLLNPHQVFNLENGGPLPGLYVFRNVPYYKILACGGDGTVGWVLSCLDNVGQDAICQSPPLSILPLGTGNDLARVLRWGPGYTQEDPLNYLRDVIDAEDIKLDRWTVIFHPNEKEQDDLKVAIANDTNSANTNEDTTTIFVMNTYFGLGIDADISLDFHQAREEKPDKFNSRLHNKKVWGSGANPWGPEKEDQFQKPTHYDGNLEVVGITGVVHMAQIHSGLRTGIRVAQGGHLRITLLTDLPVQVDGEPWIQPAGQVVVLRSALKATMLKKSKNKIRRRNTEPSIFFPENEGLKAQSPTDENS</sequence>
<evidence type="ECO:0000256" key="2">
    <source>
        <dbReference type="ARBA" id="ARBA00009280"/>
    </source>
</evidence>
<dbReference type="SMART" id="SM00314">
    <property type="entry name" value="RA"/>
    <property type="match status" value="1"/>
</dbReference>
<evidence type="ECO:0000313" key="14">
    <source>
        <dbReference type="Proteomes" id="UP001164746"/>
    </source>
</evidence>
<dbReference type="InterPro" id="IPR016064">
    <property type="entry name" value="NAD/diacylglycerol_kinase_sf"/>
</dbReference>
<keyword evidence="14" id="KW-1185">Reference proteome</keyword>
<dbReference type="InterPro" id="IPR000756">
    <property type="entry name" value="Diacylglycerol_kin_accessory"/>
</dbReference>
<keyword evidence="8" id="KW-0472">Membrane</keyword>
<evidence type="ECO:0000313" key="13">
    <source>
        <dbReference type="EMBL" id="WAR17399.1"/>
    </source>
</evidence>
<evidence type="ECO:0000256" key="8">
    <source>
        <dbReference type="ARBA" id="ARBA00023136"/>
    </source>
</evidence>
<feature type="region of interest" description="Disordered" evidence="10">
    <location>
        <begin position="19"/>
        <end position="58"/>
    </location>
</feature>
<dbReference type="SMART" id="SM00046">
    <property type="entry name" value="DAGKc"/>
    <property type="match status" value="1"/>
</dbReference>
<reference evidence="13" key="1">
    <citation type="submission" date="2022-11" db="EMBL/GenBank/DDBJ databases">
        <title>Centuries of genome instability and evolution in soft-shell clam transmissible cancer (bioRxiv).</title>
        <authorList>
            <person name="Hart S.F.M."/>
            <person name="Yonemitsu M.A."/>
            <person name="Giersch R.M."/>
            <person name="Beal B.F."/>
            <person name="Arriagada G."/>
            <person name="Davis B.W."/>
            <person name="Ostrander E.A."/>
            <person name="Goff S.P."/>
            <person name="Metzger M.J."/>
        </authorList>
    </citation>
    <scope>NUCLEOTIDE SEQUENCE</scope>
    <source>
        <strain evidence="13">MELC-2E11</strain>
        <tissue evidence="13">Siphon/mantle</tissue>
    </source>
</reference>
<evidence type="ECO:0000256" key="5">
    <source>
        <dbReference type="ARBA" id="ARBA00022771"/>
    </source>
</evidence>
<proteinExistence type="inferred from homology"/>
<dbReference type="Pfam" id="PF24099">
    <property type="entry name" value="RBD_DGKtheta"/>
    <property type="match status" value="1"/>
</dbReference>
<dbReference type="InterPro" id="IPR037607">
    <property type="entry name" value="DGK"/>
</dbReference>
<dbReference type="InterPro" id="IPR029071">
    <property type="entry name" value="Ubiquitin-like_domsf"/>
</dbReference>
<evidence type="ECO:0000256" key="1">
    <source>
        <dbReference type="ARBA" id="ARBA00004370"/>
    </source>
</evidence>
<evidence type="ECO:0000259" key="11">
    <source>
        <dbReference type="PROSITE" id="PS50146"/>
    </source>
</evidence>
<evidence type="ECO:0000256" key="7">
    <source>
        <dbReference type="ARBA" id="ARBA00022840"/>
    </source>
</evidence>
<evidence type="ECO:0000256" key="9">
    <source>
        <dbReference type="RuleBase" id="RU361128"/>
    </source>
</evidence>
<dbReference type="Gene3D" id="3.10.20.90">
    <property type="entry name" value="Phosphatidylinositol 3-kinase Catalytic Subunit, Chain A, domain 1"/>
    <property type="match status" value="1"/>
</dbReference>
<dbReference type="InterPro" id="IPR056392">
    <property type="entry name" value="DGKtheta_RBD"/>
</dbReference>
<dbReference type="CDD" id="cd17111">
    <property type="entry name" value="RA1_DAGK-theta"/>
    <property type="match status" value="1"/>
</dbReference>
<evidence type="ECO:0000259" key="12">
    <source>
        <dbReference type="PROSITE" id="PS50200"/>
    </source>
</evidence>
<evidence type="ECO:0000256" key="4">
    <source>
        <dbReference type="ARBA" id="ARBA00022741"/>
    </source>
</evidence>
<comment type="subcellular location">
    <subcellularLocation>
        <location evidence="1">Membrane</location>
    </subcellularLocation>
</comment>
<dbReference type="SMART" id="SM00045">
    <property type="entry name" value="DAGKa"/>
    <property type="match status" value="1"/>
</dbReference>
<dbReference type="InterPro" id="IPR000159">
    <property type="entry name" value="RA_dom"/>
</dbReference>
<comment type="similarity">
    <text evidence="2 9">Belongs to the eukaryotic diacylglycerol kinase family.</text>
</comment>
<keyword evidence="3 9" id="KW-0808">Transferase</keyword>
<dbReference type="InterPro" id="IPR001206">
    <property type="entry name" value="Diacylglycerol_kinase_cat_dom"/>
</dbReference>
<keyword evidence="5" id="KW-0479">Metal-binding</keyword>
<evidence type="ECO:0000256" key="10">
    <source>
        <dbReference type="SAM" id="MobiDB-lite"/>
    </source>
</evidence>
<keyword evidence="5" id="KW-0863">Zinc-finger</keyword>
<organism evidence="13 14">
    <name type="scientific">Mya arenaria</name>
    <name type="common">Soft-shell clam</name>
    <dbReference type="NCBI Taxonomy" id="6604"/>
    <lineage>
        <taxon>Eukaryota</taxon>
        <taxon>Metazoa</taxon>
        <taxon>Spiralia</taxon>
        <taxon>Lophotrochozoa</taxon>
        <taxon>Mollusca</taxon>
        <taxon>Bivalvia</taxon>
        <taxon>Autobranchia</taxon>
        <taxon>Heteroconchia</taxon>
        <taxon>Euheterodonta</taxon>
        <taxon>Imparidentia</taxon>
        <taxon>Neoheterodontei</taxon>
        <taxon>Myida</taxon>
        <taxon>Myoidea</taxon>
        <taxon>Myidae</taxon>
        <taxon>Mya</taxon>
    </lineage>
</organism>
<dbReference type="PROSITE" id="PS50200">
    <property type="entry name" value="RA"/>
    <property type="match status" value="2"/>
</dbReference>
<dbReference type="SUPFAM" id="SSF54928">
    <property type="entry name" value="RNA-binding domain, RBD"/>
    <property type="match status" value="1"/>
</dbReference>
<accession>A0ABY7F7P7</accession>
<feature type="domain" description="Ras-associating" evidence="12">
    <location>
        <begin position="58"/>
        <end position="117"/>
    </location>
</feature>
<dbReference type="InterPro" id="IPR035979">
    <property type="entry name" value="RBD_domain_sf"/>
</dbReference>
<keyword evidence="4 9" id="KW-0547">Nucleotide-binding</keyword>
<dbReference type="EC" id="2.7.1.107" evidence="9"/>